<keyword evidence="3" id="KW-1185">Reference proteome</keyword>
<reference evidence="2 3" key="1">
    <citation type="submission" date="2017-06" db="EMBL/GenBank/DDBJ databases">
        <title>Comparative genomic analysis of Ambrosia Fusariam Clade fungi.</title>
        <authorList>
            <person name="Stajich J.E."/>
            <person name="Carrillo J."/>
            <person name="Kijimoto T."/>
            <person name="Eskalen A."/>
            <person name="O'Donnell K."/>
            <person name="Kasson M."/>
        </authorList>
    </citation>
    <scope>NUCLEOTIDE SEQUENCE [LARGE SCALE GENOMIC DNA]</scope>
    <source>
        <strain evidence="2 3">UCR1854</strain>
    </source>
</reference>
<gene>
    <name evidence="2" type="ORF">BHE90_017117</name>
</gene>
<evidence type="ECO:0000259" key="1">
    <source>
        <dbReference type="Pfam" id="PF06985"/>
    </source>
</evidence>
<proteinExistence type="predicted"/>
<dbReference type="PANTHER" id="PTHR33112:SF12">
    <property type="entry name" value="HETEROKARYON INCOMPATIBILITY DOMAIN-CONTAINING PROTEIN"/>
    <property type="match status" value="1"/>
</dbReference>
<evidence type="ECO:0000313" key="2">
    <source>
        <dbReference type="EMBL" id="RTE68503.1"/>
    </source>
</evidence>
<evidence type="ECO:0000313" key="3">
    <source>
        <dbReference type="Proteomes" id="UP000287124"/>
    </source>
</evidence>
<dbReference type="InterPro" id="IPR010730">
    <property type="entry name" value="HET"/>
</dbReference>
<organism evidence="2 3">
    <name type="scientific">Fusarium euwallaceae</name>
    <dbReference type="NCBI Taxonomy" id="1147111"/>
    <lineage>
        <taxon>Eukaryota</taxon>
        <taxon>Fungi</taxon>
        <taxon>Dikarya</taxon>
        <taxon>Ascomycota</taxon>
        <taxon>Pezizomycotina</taxon>
        <taxon>Sordariomycetes</taxon>
        <taxon>Hypocreomycetidae</taxon>
        <taxon>Hypocreales</taxon>
        <taxon>Nectriaceae</taxon>
        <taxon>Fusarium</taxon>
        <taxon>Fusarium solani species complex</taxon>
    </lineage>
</organism>
<dbReference type="Proteomes" id="UP000287124">
    <property type="component" value="Unassembled WGS sequence"/>
</dbReference>
<dbReference type="AlphaFoldDB" id="A0A430KYH2"/>
<name>A0A430KYH2_9HYPO</name>
<comment type="caution">
    <text evidence="2">The sequence shown here is derived from an EMBL/GenBank/DDBJ whole genome shotgun (WGS) entry which is preliminary data.</text>
</comment>
<dbReference type="EMBL" id="MIKF01000815">
    <property type="protein sequence ID" value="RTE68503.1"/>
    <property type="molecule type" value="Genomic_DNA"/>
</dbReference>
<dbReference type="PANTHER" id="PTHR33112">
    <property type="entry name" value="DOMAIN PROTEIN, PUTATIVE-RELATED"/>
    <property type="match status" value="1"/>
</dbReference>
<sequence length="623" mass="70170">MPHGLDVLLAWSAEPGGRYAFSVTAAGSGVWIGFGAPEPAHDNIQATGIEFGRCLLKPTTEPLMDIPRILRWIQQCEHGHGDLCQLSPHSTFAHAFRGMSFLRLIDVQNNCLVEINHFTKYVALSYVWGVVDNFRLTKANRPALLKPGSLDKVFRVLPETVADAITLVRRLGSQYLWVDALCLMQNDTDDLDRGVNAMDLIYERAWLTIVAACGHDANTRLPGVRLGTRMGASNTVEVKPGLTMGVVIGLDALLERSVYGSRGWTFQERLLSRRSICFIGDKLFYRCRGVEQAEHLVDVPYWNRPRRLKSHDNPPEAILMKNPVYDYSSILYSFTKRAFTNENDAPRAMAGIIARFGETIECQFLEGLPTAAFDLFLTFTAWKGSLRRRPALPSYSWTGWSGRIWPSSAQLRGESENALLRDHTWIIWYKRSASGDISLVWNPCDPHFPSRDMKAVGYYERRPFSYGRFIPTQLDTSRTTPTATISFSQSIPPYFILQFWTMSAFYGICDIDVFNATGYLVDRNGAKCGSIQLDGFEETTFFESQICFEVILLSESGYTFESHLRGCSTTVYPAVTEGWDCFYLLLLEWKGGLAQRRGSGKLIMDALRNSLAPGPVWKEILLA</sequence>
<feature type="domain" description="Heterokaryon incompatibility" evidence="1">
    <location>
        <begin position="121"/>
        <end position="268"/>
    </location>
</feature>
<protein>
    <recommendedName>
        <fullName evidence="1">Heterokaryon incompatibility domain-containing protein</fullName>
    </recommendedName>
</protein>
<dbReference type="Pfam" id="PF06985">
    <property type="entry name" value="HET"/>
    <property type="match status" value="1"/>
</dbReference>
<accession>A0A430KYH2</accession>